<dbReference type="SUPFAM" id="SSF53448">
    <property type="entry name" value="Nucleotide-diphospho-sugar transferases"/>
    <property type="match status" value="1"/>
</dbReference>
<name>A0A2T0U110_9SPHI</name>
<evidence type="ECO:0000313" key="2">
    <source>
        <dbReference type="EMBL" id="PRY51583.1"/>
    </source>
</evidence>
<proteinExistence type="predicted"/>
<dbReference type="InterPro" id="IPR029044">
    <property type="entry name" value="Nucleotide-diphossugar_trans"/>
</dbReference>
<dbReference type="CDD" id="cd04182">
    <property type="entry name" value="GT_2_like_f"/>
    <property type="match status" value="1"/>
</dbReference>
<evidence type="ECO:0000313" key="3">
    <source>
        <dbReference type="Proteomes" id="UP000238034"/>
    </source>
</evidence>
<dbReference type="PANTHER" id="PTHR43777">
    <property type="entry name" value="MOLYBDENUM COFACTOR CYTIDYLYLTRANSFERASE"/>
    <property type="match status" value="1"/>
</dbReference>
<organism evidence="2 3">
    <name type="scientific">Arcticibacter pallidicorallinus</name>
    <dbReference type="NCBI Taxonomy" id="1259464"/>
    <lineage>
        <taxon>Bacteria</taxon>
        <taxon>Pseudomonadati</taxon>
        <taxon>Bacteroidota</taxon>
        <taxon>Sphingobacteriia</taxon>
        <taxon>Sphingobacteriales</taxon>
        <taxon>Sphingobacteriaceae</taxon>
        <taxon>Arcticibacter</taxon>
    </lineage>
</organism>
<dbReference type="InterPro" id="IPR025877">
    <property type="entry name" value="MobA-like_NTP_Trfase"/>
</dbReference>
<evidence type="ECO:0000259" key="1">
    <source>
        <dbReference type="Pfam" id="PF12804"/>
    </source>
</evidence>
<dbReference type="Gene3D" id="3.90.550.10">
    <property type="entry name" value="Spore Coat Polysaccharide Biosynthesis Protein SpsA, Chain A"/>
    <property type="match status" value="1"/>
</dbReference>
<feature type="domain" description="MobA-like NTP transferase" evidence="1">
    <location>
        <begin position="7"/>
        <end position="168"/>
    </location>
</feature>
<dbReference type="EMBL" id="PVTH01000007">
    <property type="protein sequence ID" value="PRY51583.1"/>
    <property type="molecule type" value="Genomic_DNA"/>
</dbReference>
<dbReference type="Proteomes" id="UP000238034">
    <property type="component" value="Unassembled WGS sequence"/>
</dbReference>
<dbReference type="AlphaFoldDB" id="A0A2T0U110"/>
<sequence length="202" mass="22129">MEDYAIIILAAGSSRRMGQPKQLLRIQGKTLLRHTIDEAKILLPSSVFVVVGANADVVNSELSHDPNIHICYNALWHEGMASSIKTGLTSALAHNAVIKGCLISVCDQPFLTREIYAGLIAAHKKNPGRIIASLYRDVAGVPVLFDSDYFQHLMTLNGQQGAKKLLNSPAFKTLHVPFPNGHIDLDTPEDYKRYLSQAAKKG</sequence>
<dbReference type="GO" id="GO:0016779">
    <property type="term" value="F:nucleotidyltransferase activity"/>
    <property type="evidence" value="ECO:0007669"/>
    <property type="project" value="UniProtKB-KW"/>
</dbReference>
<dbReference type="OrthoDB" id="9779263at2"/>
<accession>A0A2T0U110</accession>
<protein>
    <submittedName>
        <fullName evidence="2">Molybdenum cofactor cytidylyltransferase</fullName>
    </submittedName>
</protein>
<dbReference type="Pfam" id="PF12804">
    <property type="entry name" value="NTP_transf_3"/>
    <property type="match status" value="1"/>
</dbReference>
<gene>
    <name evidence="2" type="ORF">B0I27_107171</name>
</gene>
<keyword evidence="3" id="KW-1185">Reference proteome</keyword>
<keyword evidence="2" id="KW-0548">Nucleotidyltransferase</keyword>
<dbReference type="PANTHER" id="PTHR43777:SF1">
    <property type="entry name" value="MOLYBDENUM COFACTOR CYTIDYLYLTRANSFERASE"/>
    <property type="match status" value="1"/>
</dbReference>
<comment type="caution">
    <text evidence="2">The sequence shown here is derived from an EMBL/GenBank/DDBJ whole genome shotgun (WGS) entry which is preliminary data.</text>
</comment>
<keyword evidence="2" id="KW-0808">Transferase</keyword>
<dbReference type="RefSeq" id="WP_106293963.1">
    <property type="nucleotide sequence ID" value="NZ_PVTH01000007.1"/>
</dbReference>
<reference evidence="2 3" key="1">
    <citation type="submission" date="2018-03" db="EMBL/GenBank/DDBJ databases">
        <title>Genomic Encyclopedia of Type Strains, Phase III (KMG-III): the genomes of soil and plant-associated and newly described type strains.</title>
        <authorList>
            <person name="Whitman W."/>
        </authorList>
    </citation>
    <scope>NUCLEOTIDE SEQUENCE [LARGE SCALE GENOMIC DNA]</scope>
    <source>
        <strain evidence="2 3">CGMCC 1.9313</strain>
    </source>
</reference>